<keyword evidence="2" id="KW-1185">Reference proteome</keyword>
<dbReference type="AlphaFoldDB" id="A0A1H7AH95"/>
<dbReference type="STRING" id="1043493.SAMN05421637_2520"/>
<accession>A0A1H7AH95</accession>
<name>A0A1H7AH95_9MICO</name>
<sequence>MNKTLVGALVGVVGLALGFGAGWLWDSVAAAPL</sequence>
<dbReference type="EMBL" id="FNZI01000006">
    <property type="protein sequence ID" value="SEJ63934.1"/>
    <property type="molecule type" value="Genomic_DNA"/>
</dbReference>
<proteinExistence type="predicted"/>
<reference evidence="2" key="1">
    <citation type="submission" date="2016-10" db="EMBL/GenBank/DDBJ databases">
        <authorList>
            <person name="Varghese N."/>
        </authorList>
    </citation>
    <scope>NUCLEOTIDE SEQUENCE [LARGE SCALE GENOMIC DNA]</scope>
    <source>
        <strain evidence="2">DSM 24868</strain>
    </source>
</reference>
<protein>
    <submittedName>
        <fullName evidence="1">Uncharacterized protein</fullName>
    </submittedName>
</protein>
<evidence type="ECO:0000313" key="2">
    <source>
        <dbReference type="Proteomes" id="UP000183315"/>
    </source>
</evidence>
<organism evidence="1 2">
    <name type="scientific">Demequina mangrovi</name>
    <dbReference type="NCBI Taxonomy" id="1043493"/>
    <lineage>
        <taxon>Bacteria</taxon>
        <taxon>Bacillati</taxon>
        <taxon>Actinomycetota</taxon>
        <taxon>Actinomycetes</taxon>
        <taxon>Micrococcales</taxon>
        <taxon>Demequinaceae</taxon>
        <taxon>Demequina</taxon>
    </lineage>
</organism>
<dbReference type="Proteomes" id="UP000183315">
    <property type="component" value="Unassembled WGS sequence"/>
</dbReference>
<evidence type="ECO:0000313" key="1">
    <source>
        <dbReference type="EMBL" id="SEJ63934.1"/>
    </source>
</evidence>
<gene>
    <name evidence="1" type="ORF">SAMN05421637_2520</name>
</gene>